<feature type="transmembrane region" description="Helical" evidence="7">
    <location>
        <begin position="180"/>
        <end position="206"/>
    </location>
</feature>
<evidence type="ECO:0000256" key="1">
    <source>
        <dbReference type="ARBA" id="ARBA00004651"/>
    </source>
</evidence>
<dbReference type="AlphaFoldDB" id="A0A379JLU4"/>
<gene>
    <name evidence="9" type="ORF">NCTC1934_06687</name>
</gene>
<feature type="transmembrane region" description="Helical" evidence="7">
    <location>
        <begin position="218"/>
        <end position="239"/>
    </location>
</feature>
<protein>
    <submittedName>
        <fullName evidence="9">YhgE/Pip C-terminal domain</fullName>
    </submittedName>
</protein>
<reference evidence="9 10" key="1">
    <citation type="submission" date="2018-06" db="EMBL/GenBank/DDBJ databases">
        <authorList>
            <consortium name="Pathogen Informatics"/>
            <person name="Doyle S."/>
        </authorList>
    </citation>
    <scope>NUCLEOTIDE SEQUENCE [LARGE SCALE GENOMIC DNA]</scope>
    <source>
        <strain evidence="9 10">NCTC1934</strain>
    </source>
</reference>
<dbReference type="Pfam" id="PF12051">
    <property type="entry name" value="DUF3533"/>
    <property type="match status" value="1"/>
</dbReference>
<sequence length="387" mass="40221">MGLLSLLALSYLASILDPQRNLHDFPLLLVKEDRGEYGAAVADTVTAGLRGDQVSLRATDAATAESVLSAGKAYAAIVIPADFSTRVTALEQPTGVGAPPVVEIRTNPRTGATAVSLAERLVNPVLERANRELGADVLDRARVNGVPLSDAALITLAEPIRVSVVEFHPLPAGSANGISAFYYTLLVVFAGFTGSLLINGGVDAAVARDTGISRWRVLLYKWGLAAVVAVVMAGVYQLIAAALGMPMDHHAALYLFSAYASLAIGMTAMTILTVVATAATALRLPVLNTLGMPINMLLFLALGLPSSGGIVPIEATPPAYGALSRFEPMHQVYLGIRSILYFDARADAGLTRAVGMCTLGVAIAVGLGVATTLGYDRLRARTSAAAA</sequence>
<feature type="transmembrane region" description="Helical" evidence="7">
    <location>
        <begin position="294"/>
        <end position="313"/>
    </location>
</feature>
<evidence type="ECO:0000256" key="4">
    <source>
        <dbReference type="ARBA" id="ARBA00022692"/>
    </source>
</evidence>
<comment type="similarity">
    <text evidence="2">Belongs to the ABC-2 integral membrane protein family.</text>
</comment>
<dbReference type="EMBL" id="UGRY01000007">
    <property type="protein sequence ID" value="SUD49334.1"/>
    <property type="molecule type" value="Genomic_DNA"/>
</dbReference>
<evidence type="ECO:0000256" key="2">
    <source>
        <dbReference type="ARBA" id="ARBA00007783"/>
    </source>
</evidence>
<keyword evidence="10" id="KW-1185">Reference proteome</keyword>
<comment type="subcellular location">
    <subcellularLocation>
        <location evidence="1">Cell membrane</location>
        <topology evidence="1">Multi-pass membrane protein</topology>
    </subcellularLocation>
</comment>
<dbReference type="InterPro" id="IPR051328">
    <property type="entry name" value="T7SS_ABC-Transporter"/>
</dbReference>
<feature type="transmembrane region" description="Helical" evidence="7">
    <location>
        <begin position="251"/>
        <end position="282"/>
    </location>
</feature>
<name>A0A379JLU4_9NOCA</name>
<keyword evidence="5 7" id="KW-1133">Transmembrane helix</keyword>
<dbReference type="Proteomes" id="UP000255467">
    <property type="component" value="Unassembled WGS sequence"/>
</dbReference>
<evidence type="ECO:0000256" key="6">
    <source>
        <dbReference type="ARBA" id="ARBA00023136"/>
    </source>
</evidence>
<accession>A0A379JLU4</accession>
<keyword evidence="4 7" id="KW-0812">Transmembrane</keyword>
<keyword evidence="3" id="KW-1003">Cell membrane</keyword>
<keyword evidence="6 7" id="KW-0472">Membrane</keyword>
<evidence type="ECO:0000313" key="10">
    <source>
        <dbReference type="Proteomes" id="UP000255467"/>
    </source>
</evidence>
<dbReference type="GO" id="GO:0005886">
    <property type="term" value="C:plasma membrane"/>
    <property type="evidence" value="ECO:0007669"/>
    <property type="project" value="UniProtKB-SubCell"/>
</dbReference>
<dbReference type="InterPro" id="IPR022703">
    <property type="entry name" value="DUF3533"/>
</dbReference>
<evidence type="ECO:0000259" key="8">
    <source>
        <dbReference type="Pfam" id="PF12051"/>
    </source>
</evidence>
<evidence type="ECO:0000256" key="3">
    <source>
        <dbReference type="ARBA" id="ARBA00022475"/>
    </source>
</evidence>
<feature type="domain" description="DUF3533" evidence="8">
    <location>
        <begin position="2"/>
        <end position="356"/>
    </location>
</feature>
<proteinExistence type="inferred from homology"/>
<dbReference type="Gene3D" id="3.40.1710.10">
    <property type="entry name" value="abc type-2 transporter like domain"/>
    <property type="match status" value="1"/>
</dbReference>
<organism evidence="9 10">
    <name type="scientific">Nocardia otitidiscaviarum</name>
    <dbReference type="NCBI Taxonomy" id="1823"/>
    <lineage>
        <taxon>Bacteria</taxon>
        <taxon>Bacillati</taxon>
        <taxon>Actinomycetota</taxon>
        <taxon>Actinomycetes</taxon>
        <taxon>Mycobacteriales</taxon>
        <taxon>Nocardiaceae</taxon>
        <taxon>Nocardia</taxon>
    </lineage>
</organism>
<evidence type="ECO:0000256" key="5">
    <source>
        <dbReference type="ARBA" id="ARBA00022989"/>
    </source>
</evidence>
<dbReference type="PANTHER" id="PTHR43077:SF8">
    <property type="entry name" value="DOXORUBICIN RESISTANCE ABC TRANSPORTER PERMEASE PROTEIN DRRB"/>
    <property type="match status" value="1"/>
</dbReference>
<dbReference type="PANTHER" id="PTHR43077">
    <property type="entry name" value="TRANSPORT PERMEASE YVFS-RELATED"/>
    <property type="match status" value="1"/>
</dbReference>
<evidence type="ECO:0000256" key="7">
    <source>
        <dbReference type="SAM" id="Phobius"/>
    </source>
</evidence>
<evidence type="ECO:0000313" key="9">
    <source>
        <dbReference type="EMBL" id="SUD49334.1"/>
    </source>
</evidence>
<feature type="transmembrane region" description="Helical" evidence="7">
    <location>
        <begin position="353"/>
        <end position="375"/>
    </location>
</feature>